<comment type="similarity">
    <text evidence="2">Belongs to the NADH:flavin oxidoreductase/NADH oxidase family.</text>
</comment>
<evidence type="ECO:0000256" key="2">
    <source>
        <dbReference type="ARBA" id="ARBA00005979"/>
    </source>
</evidence>
<evidence type="ECO:0000259" key="4">
    <source>
        <dbReference type="Pfam" id="PF00724"/>
    </source>
</evidence>
<dbReference type="Proteomes" id="UP000036902">
    <property type="component" value="Chromosome"/>
</dbReference>
<dbReference type="PANTHER" id="PTHR22893">
    <property type="entry name" value="NADH OXIDOREDUCTASE-RELATED"/>
    <property type="match status" value="1"/>
</dbReference>
<dbReference type="PANTHER" id="PTHR22893:SF91">
    <property type="entry name" value="NADPH DEHYDROGENASE 2-RELATED"/>
    <property type="match status" value="1"/>
</dbReference>
<keyword evidence="6" id="KW-1185">Reference proteome</keyword>
<dbReference type="SUPFAM" id="SSF51395">
    <property type="entry name" value="FMN-linked oxidoreductases"/>
    <property type="match status" value="1"/>
</dbReference>
<dbReference type="GO" id="GO:0016628">
    <property type="term" value="F:oxidoreductase activity, acting on the CH-CH group of donors, NAD or NADP as acceptor"/>
    <property type="evidence" value="ECO:0007669"/>
    <property type="project" value="UniProtKB-ARBA"/>
</dbReference>
<evidence type="ECO:0000256" key="3">
    <source>
        <dbReference type="ARBA" id="ARBA00023002"/>
    </source>
</evidence>
<dbReference type="InterPro" id="IPR013785">
    <property type="entry name" value="Aldolase_TIM"/>
</dbReference>
<dbReference type="STRING" id="1134435.AC731_008060"/>
<dbReference type="InterPro" id="IPR045247">
    <property type="entry name" value="Oye-like"/>
</dbReference>
<dbReference type="AlphaFoldDB" id="A0A127K4L1"/>
<evidence type="ECO:0000313" key="5">
    <source>
        <dbReference type="EMBL" id="AMO36899.1"/>
    </source>
</evidence>
<dbReference type="GO" id="GO:0005829">
    <property type="term" value="C:cytosol"/>
    <property type="evidence" value="ECO:0007669"/>
    <property type="project" value="UniProtKB-ARBA"/>
</dbReference>
<sequence>MAALPHLFSPVQLGEFSLANRIVMAPMTRNRADAQGVPGALMVEHYAQRAEAGLIVAEGTWPSAAGQAYCRQPGIATAAQIAGWRKVTDAVHARGGSIVLQIMHAGRIGSHHIKGEGVDTVAPSAIRAAGEVFTDSAGMQPYDTPRALTTDEVRAVVAEHAQAAINAREAGFDGVELHCTSGYLPMQFMCSGTNQRTDGYGGSVANRVRFAVECLQAMAAAIGAGRVGLRFRVGNSYNDIQDEDTVATHAELLRQVSGLGLAYAHVMRAEAPEVDAFALARDGFGGELILNDSFDGISADAAIAMGQCAAVSFARDFIGNPDLVRRLRDGLPLARFDRKTLYTPGAAGYTDYPAAEGVSA</sequence>
<dbReference type="InterPro" id="IPR001155">
    <property type="entry name" value="OxRdtase_FMN_N"/>
</dbReference>
<dbReference type="KEGG" id="thu:AC731_008060"/>
<dbReference type="Pfam" id="PF00724">
    <property type="entry name" value="Oxidored_FMN"/>
    <property type="match status" value="1"/>
</dbReference>
<accession>A0A127K4L1</accession>
<keyword evidence="3" id="KW-0560">Oxidoreductase</keyword>
<name>A0A127K4L1_9RHOO</name>
<dbReference type="GO" id="GO:0010181">
    <property type="term" value="F:FMN binding"/>
    <property type="evidence" value="ECO:0007669"/>
    <property type="project" value="InterPro"/>
</dbReference>
<reference evidence="6" key="1">
    <citation type="submission" date="2016-03" db="EMBL/GenBank/DDBJ databases">
        <authorList>
            <person name="Ma C."/>
            <person name="Zhou S."/>
            <person name="Yang G."/>
        </authorList>
    </citation>
    <scope>NUCLEOTIDE SEQUENCE [LARGE SCALE GENOMIC DNA]</scope>
    <source>
        <strain evidence="6">SgZ-1</strain>
    </source>
</reference>
<evidence type="ECO:0000256" key="1">
    <source>
        <dbReference type="ARBA" id="ARBA00001917"/>
    </source>
</evidence>
<dbReference type="RefSeq" id="WP_048704985.1">
    <property type="nucleotide sequence ID" value="NZ_CP014646.1"/>
</dbReference>
<organism evidence="5 6">
    <name type="scientific">Thauera humireducens</name>
    <dbReference type="NCBI Taxonomy" id="1134435"/>
    <lineage>
        <taxon>Bacteria</taxon>
        <taxon>Pseudomonadati</taxon>
        <taxon>Pseudomonadota</taxon>
        <taxon>Betaproteobacteria</taxon>
        <taxon>Rhodocyclales</taxon>
        <taxon>Zoogloeaceae</taxon>
        <taxon>Thauera</taxon>
    </lineage>
</organism>
<evidence type="ECO:0000313" key="6">
    <source>
        <dbReference type="Proteomes" id="UP000036902"/>
    </source>
</evidence>
<dbReference type="EMBL" id="CP014646">
    <property type="protein sequence ID" value="AMO36899.1"/>
    <property type="molecule type" value="Genomic_DNA"/>
</dbReference>
<comment type="cofactor">
    <cofactor evidence="1">
        <name>FMN</name>
        <dbReference type="ChEBI" id="CHEBI:58210"/>
    </cofactor>
</comment>
<protein>
    <submittedName>
        <fullName evidence="5">Alkene reductase</fullName>
    </submittedName>
</protein>
<gene>
    <name evidence="5" type="ORF">AC731_008060</name>
</gene>
<dbReference type="Gene3D" id="3.20.20.70">
    <property type="entry name" value="Aldolase class I"/>
    <property type="match status" value="1"/>
</dbReference>
<dbReference type="CDD" id="cd02933">
    <property type="entry name" value="OYE_like_FMN"/>
    <property type="match status" value="1"/>
</dbReference>
<dbReference type="FunFam" id="3.20.20.70:FF:000059">
    <property type="entry name" value="N-ethylmaleimide reductase, FMN-linked"/>
    <property type="match status" value="1"/>
</dbReference>
<proteinExistence type="inferred from homology"/>
<feature type="domain" description="NADH:flavin oxidoreductase/NADH oxidase N-terminal" evidence="4">
    <location>
        <begin position="7"/>
        <end position="333"/>
    </location>
</feature>